<gene>
    <name evidence="1" type="ORF">EKD16_25170</name>
</gene>
<proteinExistence type="predicted"/>
<evidence type="ECO:0000313" key="2">
    <source>
        <dbReference type="Proteomes" id="UP000292235"/>
    </source>
</evidence>
<dbReference type="RefSeq" id="WP_131102945.1">
    <property type="nucleotide sequence ID" value="NZ_CP036456.1"/>
</dbReference>
<dbReference type="OrthoDB" id="3482380at2"/>
<accession>A0A4P6Q7Q3</accession>
<dbReference type="GeneID" id="39493934"/>
<keyword evidence="2" id="KW-1185">Reference proteome</keyword>
<dbReference type="AlphaFoldDB" id="A0A4P6Q7Q3"/>
<dbReference type="EMBL" id="CP036456">
    <property type="protein sequence ID" value="QBI56775.1"/>
    <property type="molecule type" value="Genomic_DNA"/>
</dbReference>
<evidence type="ECO:0000313" key="1">
    <source>
        <dbReference type="EMBL" id="QBI56775.1"/>
    </source>
</evidence>
<protein>
    <submittedName>
        <fullName evidence="1">Uncharacterized protein</fullName>
    </submittedName>
</protein>
<name>A0A4P6Q7Q3_9ACTN</name>
<organism evidence="1 2">
    <name type="scientific">Streptomonospora litoralis</name>
    <dbReference type="NCBI Taxonomy" id="2498135"/>
    <lineage>
        <taxon>Bacteria</taxon>
        <taxon>Bacillati</taxon>
        <taxon>Actinomycetota</taxon>
        <taxon>Actinomycetes</taxon>
        <taxon>Streptosporangiales</taxon>
        <taxon>Nocardiopsidaceae</taxon>
        <taxon>Streptomonospora</taxon>
    </lineage>
</organism>
<dbReference type="Proteomes" id="UP000292235">
    <property type="component" value="Plasmid phiM2"/>
</dbReference>
<reference evidence="1 2" key="1">
    <citation type="submission" date="2019-02" db="EMBL/GenBank/DDBJ databases">
        <authorList>
            <person name="Khodamoradi S."/>
            <person name="Hahnke R.L."/>
            <person name="Kaempfer P."/>
            <person name="Schumann P."/>
            <person name="Rohde M."/>
            <person name="Steinert M."/>
            <person name="Luzhetskyy A."/>
            <person name="Wink J."/>
            <person name="Ruckert C."/>
        </authorList>
    </citation>
    <scope>NUCLEOTIDE SEQUENCE [LARGE SCALE GENOMIC DNA]</scope>
    <source>
        <strain evidence="1 2">M2</strain>
        <plasmid evidence="2">phim2</plasmid>
    </source>
</reference>
<geneLocation type="plasmid" evidence="2">
    <name>phim2</name>
</geneLocation>
<dbReference type="KEGG" id="strr:EKD16_25170"/>
<sequence length="84" mass="9033">MPPLRPQQDDGHARFWSVWRSYDDAGQPAAWCASKKAGAPAEWAPTLHARTLAELEQQMSAPPRAVRLGPSPEALAAHAAGMCS</sequence>
<keyword evidence="1" id="KW-0614">Plasmid</keyword>